<dbReference type="EMBL" id="LR746271">
    <property type="protein sequence ID" value="CAA7401104.1"/>
    <property type="molecule type" value="Genomic_DNA"/>
</dbReference>
<evidence type="ECO:0000313" key="3">
    <source>
        <dbReference type="Proteomes" id="UP000663760"/>
    </source>
</evidence>
<dbReference type="OrthoDB" id="1883054at2759"/>
<dbReference type="AlphaFoldDB" id="A0A7I8KVV5"/>
<keyword evidence="3" id="KW-1185">Reference proteome</keyword>
<accession>A0A7I8KVV5</accession>
<organism evidence="2 3">
    <name type="scientific">Spirodela intermedia</name>
    <name type="common">Intermediate duckweed</name>
    <dbReference type="NCBI Taxonomy" id="51605"/>
    <lineage>
        <taxon>Eukaryota</taxon>
        <taxon>Viridiplantae</taxon>
        <taxon>Streptophyta</taxon>
        <taxon>Embryophyta</taxon>
        <taxon>Tracheophyta</taxon>
        <taxon>Spermatophyta</taxon>
        <taxon>Magnoliopsida</taxon>
        <taxon>Liliopsida</taxon>
        <taxon>Araceae</taxon>
        <taxon>Lemnoideae</taxon>
        <taxon>Spirodela</taxon>
    </lineage>
</organism>
<evidence type="ECO:0000313" key="1">
    <source>
        <dbReference type="EMBL" id="CAA2625110.1"/>
    </source>
</evidence>
<dbReference type="EMBL" id="LR743595">
    <property type="protein sequence ID" value="CAA2625110.1"/>
    <property type="molecule type" value="Genomic_DNA"/>
</dbReference>
<name>A0A7I8KVV5_SPIIN</name>
<dbReference type="Proteomes" id="UP000663760">
    <property type="component" value="Chromosome 8"/>
</dbReference>
<evidence type="ECO:0000313" key="2">
    <source>
        <dbReference type="EMBL" id="CAA7401104.1"/>
    </source>
</evidence>
<sequence length="71" mass="7898">MSTLENCQVLRASVNRAKGNRTEISKAELIQRSIRKTPGCRAPSDREMDFMELSAYGDVHRGDDAGGCRIQ</sequence>
<gene>
    <name evidence="1" type="ORF">SI7747_08010911</name>
    <name evidence="2" type="ORF">SI8410_08011782</name>
</gene>
<reference evidence="2" key="1">
    <citation type="submission" date="2020-02" db="EMBL/GenBank/DDBJ databases">
        <authorList>
            <person name="Scholz U."/>
            <person name="Mascher M."/>
            <person name="Fiebig A."/>
        </authorList>
    </citation>
    <scope>NUCLEOTIDE SEQUENCE</scope>
</reference>
<proteinExistence type="predicted"/>
<protein>
    <submittedName>
        <fullName evidence="2">Uncharacterized protein</fullName>
    </submittedName>
</protein>